<dbReference type="InterPro" id="IPR011048">
    <property type="entry name" value="Haem_d1_sf"/>
</dbReference>
<evidence type="ECO:0000256" key="1">
    <source>
        <dbReference type="ARBA" id="ARBA00022617"/>
    </source>
</evidence>
<organism evidence="6 7">
    <name type="scientific">Candidatus Venteria ishoeyi</name>
    <dbReference type="NCBI Taxonomy" id="1899563"/>
    <lineage>
        <taxon>Bacteria</taxon>
        <taxon>Pseudomonadati</taxon>
        <taxon>Pseudomonadota</taxon>
        <taxon>Gammaproteobacteria</taxon>
        <taxon>Thiotrichales</taxon>
        <taxon>Thiotrichaceae</taxon>
        <taxon>Venteria</taxon>
    </lineage>
</organism>
<keyword evidence="2 4" id="KW-0479">Metal-binding</keyword>
<dbReference type="InterPro" id="IPR003143">
    <property type="entry name" value="Cyt_cd1_C_sf"/>
</dbReference>
<proteinExistence type="predicted"/>
<dbReference type="PROSITE" id="PS51007">
    <property type="entry name" value="CYTC"/>
    <property type="match status" value="1"/>
</dbReference>
<keyword evidence="1 4" id="KW-0349">Heme</keyword>
<accession>A0A1H6FEY7</accession>
<gene>
    <name evidence="6" type="primary">nirS_1</name>
    <name evidence="6" type="ORF">MBHS_03868</name>
</gene>
<dbReference type="InterPro" id="IPR051200">
    <property type="entry name" value="Host-pathogen_enzymatic-act"/>
</dbReference>
<dbReference type="Gene3D" id="1.10.760.10">
    <property type="entry name" value="Cytochrome c-like domain"/>
    <property type="match status" value="1"/>
</dbReference>
<name>A0A1H6FEY7_9GAMM</name>
<dbReference type="Pfam" id="PF13442">
    <property type="entry name" value="Cytochrome_CBB3"/>
    <property type="match status" value="1"/>
</dbReference>
<dbReference type="EC" id="1.7.2.1" evidence="6"/>
<dbReference type="InterPro" id="IPR036909">
    <property type="entry name" value="Cyt_c-like_dom_sf"/>
</dbReference>
<dbReference type="SUPFAM" id="SSF51004">
    <property type="entry name" value="C-terminal (heme d1) domain of cytochrome cd1-nitrite reductase"/>
    <property type="match status" value="1"/>
</dbReference>
<keyword evidence="6" id="KW-0560">Oxidoreductase</keyword>
<dbReference type="InterPro" id="IPR009056">
    <property type="entry name" value="Cyt_c-like_dom"/>
</dbReference>
<dbReference type="AlphaFoldDB" id="A0A1H6FEY7"/>
<keyword evidence="3 4" id="KW-0408">Iron</keyword>
<dbReference type="EMBL" id="FMSV02000542">
    <property type="protein sequence ID" value="SEH07981.1"/>
    <property type="molecule type" value="Genomic_DNA"/>
</dbReference>
<evidence type="ECO:0000313" key="7">
    <source>
        <dbReference type="Proteomes" id="UP000236724"/>
    </source>
</evidence>
<evidence type="ECO:0000256" key="4">
    <source>
        <dbReference type="PROSITE-ProRule" id="PRU00433"/>
    </source>
</evidence>
<evidence type="ECO:0000259" key="5">
    <source>
        <dbReference type="PROSITE" id="PS51007"/>
    </source>
</evidence>
<dbReference type="CDD" id="cd20777">
    <property type="entry name" value="8prop_heme-binding_NirN"/>
    <property type="match status" value="1"/>
</dbReference>
<dbReference type="Proteomes" id="UP000236724">
    <property type="component" value="Unassembled WGS sequence"/>
</dbReference>
<dbReference type="SUPFAM" id="SSF46626">
    <property type="entry name" value="Cytochrome c"/>
    <property type="match status" value="1"/>
</dbReference>
<dbReference type="PANTHER" id="PTHR47197:SF3">
    <property type="entry name" value="DIHYDRO-HEME D1 DEHYDROGENASE"/>
    <property type="match status" value="1"/>
</dbReference>
<dbReference type="GO" id="GO:0020037">
    <property type="term" value="F:heme binding"/>
    <property type="evidence" value="ECO:0007669"/>
    <property type="project" value="InterPro"/>
</dbReference>
<dbReference type="GO" id="GO:0050421">
    <property type="term" value="F:nitrite reductase (NO-forming) activity"/>
    <property type="evidence" value="ECO:0007669"/>
    <property type="project" value="UniProtKB-EC"/>
</dbReference>
<dbReference type="Pfam" id="PF02239">
    <property type="entry name" value="Cytochrom_D1"/>
    <property type="match status" value="1"/>
</dbReference>
<protein>
    <submittedName>
        <fullName evidence="6">Nitrite reductase</fullName>
        <ecNumber evidence="6">1.7.2.1</ecNumber>
    </submittedName>
</protein>
<feature type="domain" description="Cytochrome c" evidence="5">
    <location>
        <begin position="62"/>
        <end position="140"/>
    </location>
</feature>
<evidence type="ECO:0000313" key="6">
    <source>
        <dbReference type="EMBL" id="SEH07981.1"/>
    </source>
</evidence>
<dbReference type="GO" id="GO:0009055">
    <property type="term" value="F:electron transfer activity"/>
    <property type="evidence" value="ECO:0007669"/>
    <property type="project" value="InterPro"/>
</dbReference>
<dbReference type="GO" id="GO:0046872">
    <property type="term" value="F:metal ion binding"/>
    <property type="evidence" value="ECO:0007669"/>
    <property type="project" value="UniProtKB-KW"/>
</dbReference>
<evidence type="ECO:0000256" key="2">
    <source>
        <dbReference type="ARBA" id="ARBA00022723"/>
    </source>
</evidence>
<dbReference type="Gene3D" id="2.140.10.20">
    <property type="entry name" value="C-terminal (heme d1) domain of cytochrome cd1-nitrite reductase"/>
    <property type="match status" value="1"/>
</dbReference>
<reference evidence="6 7" key="1">
    <citation type="submission" date="2016-10" db="EMBL/GenBank/DDBJ databases">
        <authorList>
            <person name="de Groot N.N."/>
        </authorList>
    </citation>
    <scope>NUCLEOTIDE SEQUENCE [LARGE SCALE GENOMIC DNA]</scope>
    <source>
        <strain evidence="6">MBHS1</strain>
    </source>
</reference>
<dbReference type="PANTHER" id="PTHR47197">
    <property type="entry name" value="PROTEIN NIRF"/>
    <property type="match status" value="1"/>
</dbReference>
<sequence length="562" mass="63565">MFRDFPKLKYRASRFWEMLLLIPETACWKWNMKIILPRLLLTALCLNITANNLVLAEEKQVLSQNDAPVLYQTHCASCHGQDRLGLSGPALLPENLSRLRKAKAIKTITYGKVATQMQAFAPLLNQPQIQALADYIYTPLAQMPVWNEAEIKASHIVHVPELATTKIEKVKPVYSADPLNLFLVVETGDHHVSVLDGDKLEVIHRFPSRFALHGGPKYTADGRFVYFASRDGWISKFDMHTLKMVAEIRAAINTRNIAVSADNRYVIVGNYLPHTLVLLNASDLSLIKIIPVIDSKGNSSRVSAVYTARPRNSFVVALKDFPEAWEISYDDEPPAGFGNWVHDYRKDSGDVRKMEKFPIRRIQAEGYLDDFFFDQDYILMLAASRQGGGQVIDLDARRVISKLDLPGMPHLGSGITWSYQDKPVFATPNLKTGNISIIDMQNWQQIKNLKTLGPGFFMRSHETSDYAWVDVFFGKNRDAMHVIDKNKLEIVKTLRPVPGKTAAHVEFDRYGKYAIVSIWDKDGAIIIYDAKTLEEIKRIPMNKPSGKYNVYNKITLSAGTSH</sequence>
<evidence type="ECO:0000256" key="3">
    <source>
        <dbReference type="ARBA" id="ARBA00023004"/>
    </source>
</evidence>
<keyword evidence="7" id="KW-1185">Reference proteome</keyword>